<protein>
    <submittedName>
        <fullName evidence="1">Uncharacterized protein</fullName>
    </submittedName>
</protein>
<evidence type="ECO:0000313" key="2">
    <source>
        <dbReference type="Proteomes" id="UP000215914"/>
    </source>
</evidence>
<dbReference type="AlphaFoldDB" id="A0A9K3GZK3"/>
<name>A0A9K3GZK3_HELAN</name>
<comment type="caution">
    <text evidence="1">The sequence shown here is derived from an EMBL/GenBank/DDBJ whole genome shotgun (WGS) entry which is preliminary data.</text>
</comment>
<organism evidence="1 2">
    <name type="scientific">Helianthus annuus</name>
    <name type="common">Common sunflower</name>
    <dbReference type="NCBI Taxonomy" id="4232"/>
    <lineage>
        <taxon>Eukaryota</taxon>
        <taxon>Viridiplantae</taxon>
        <taxon>Streptophyta</taxon>
        <taxon>Embryophyta</taxon>
        <taxon>Tracheophyta</taxon>
        <taxon>Spermatophyta</taxon>
        <taxon>Magnoliopsida</taxon>
        <taxon>eudicotyledons</taxon>
        <taxon>Gunneridae</taxon>
        <taxon>Pentapetalae</taxon>
        <taxon>asterids</taxon>
        <taxon>campanulids</taxon>
        <taxon>Asterales</taxon>
        <taxon>Asteraceae</taxon>
        <taxon>Asteroideae</taxon>
        <taxon>Heliantheae alliance</taxon>
        <taxon>Heliantheae</taxon>
        <taxon>Helianthus</taxon>
    </lineage>
</organism>
<dbReference type="EMBL" id="MNCJ02000331">
    <property type="protein sequence ID" value="KAF5760978.1"/>
    <property type="molecule type" value="Genomic_DNA"/>
</dbReference>
<reference evidence="1" key="2">
    <citation type="submission" date="2020-06" db="EMBL/GenBank/DDBJ databases">
        <title>Helianthus annuus Genome sequencing and assembly Release 2.</title>
        <authorList>
            <person name="Gouzy J."/>
            <person name="Langlade N."/>
            <person name="Munos S."/>
        </authorList>
    </citation>
    <scope>NUCLEOTIDE SEQUENCE</scope>
    <source>
        <tissue evidence="1">Leaves</tissue>
    </source>
</reference>
<proteinExistence type="predicted"/>
<reference evidence="1" key="1">
    <citation type="journal article" date="2017" name="Nature">
        <title>The sunflower genome provides insights into oil metabolism, flowering and Asterid evolution.</title>
        <authorList>
            <person name="Badouin H."/>
            <person name="Gouzy J."/>
            <person name="Grassa C.J."/>
            <person name="Murat F."/>
            <person name="Staton S.E."/>
            <person name="Cottret L."/>
            <person name="Lelandais-Briere C."/>
            <person name="Owens G.L."/>
            <person name="Carrere S."/>
            <person name="Mayjonade B."/>
            <person name="Legrand L."/>
            <person name="Gill N."/>
            <person name="Kane N.C."/>
            <person name="Bowers J.E."/>
            <person name="Hubner S."/>
            <person name="Bellec A."/>
            <person name="Berard A."/>
            <person name="Berges H."/>
            <person name="Blanchet N."/>
            <person name="Boniface M.C."/>
            <person name="Brunel D."/>
            <person name="Catrice O."/>
            <person name="Chaidir N."/>
            <person name="Claudel C."/>
            <person name="Donnadieu C."/>
            <person name="Faraut T."/>
            <person name="Fievet G."/>
            <person name="Helmstetter N."/>
            <person name="King M."/>
            <person name="Knapp S.J."/>
            <person name="Lai Z."/>
            <person name="Le Paslier M.C."/>
            <person name="Lippi Y."/>
            <person name="Lorenzon L."/>
            <person name="Mandel J.R."/>
            <person name="Marage G."/>
            <person name="Marchand G."/>
            <person name="Marquand E."/>
            <person name="Bret-Mestries E."/>
            <person name="Morien E."/>
            <person name="Nambeesan S."/>
            <person name="Nguyen T."/>
            <person name="Pegot-Espagnet P."/>
            <person name="Pouilly N."/>
            <person name="Raftis F."/>
            <person name="Sallet E."/>
            <person name="Schiex T."/>
            <person name="Thomas J."/>
            <person name="Vandecasteele C."/>
            <person name="Vares D."/>
            <person name="Vear F."/>
            <person name="Vautrin S."/>
            <person name="Crespi M."/>
            <person name="Mangin B."/>
            <person name="Burke J.M."/>
            <person name="Salse J."/>
            <person name="Munos S."/>
            <person name="Vincourt P."/>
            <person name="Rieseberg L.H."/>
            <person name="Langlade N.B."/>
        </authorList>
    </citation>
    <scope>NUCLEOTIDE SEQUENCE</scope>
    <source>
        <tissue evidence="1">Leaves</tissue>
    </source>
</reference>
<sequence length="60" mass="6968">MGGALARVPGVTYDRSLFSSESMIHEDESYNLVRNMKSPCQLDYLHIQNKQPYFLYLNLL</sequence>
<dbReference type="Gramene" id="mRNA:HanXRQr2_Chr16g0759711">
    <property type="protein sequence ID" value="CDS:HanXRQr2_Chr16g0759711.1"/>
    <property type="gene ID" value="HanXRQr2_Chr16g0759711"/>
</dbReference>
<evidence type="ECO:0000313" key="1">
    <source>
        <dbReference type="EMBL" id="KAF5760978.1"/>
    </source>
</evidence>
<keyword evidence="2" id="KW-1185">Reference proteome</keyword>
<dbReference type="Proteomes" id="UP000215914">
    <property type="component" value="Unassembled WGS sequence"/>
</dbReference>
<gene>
    <name evidence="1" type="ORF">HanXRQr2_Chr16g0759711</name>
</gene>
<accession>A0A9K3GZK3</accession>